<accession>A0ACC3AHK8</accession>
<dbReference type="Proteomes" id="UP001172386">
    <property type="component" value="Unassembled WGS sequence"/>
</dbReference>
<evidence type="ECO:0000313" key="2">
    <source>
        <dbReference type="Proteomes" id="UP001172386"/>
    </source>
</evidence>
<comment type="caution">
    <text evidence="1">The sequence shown here is derived from an EMBL/GenBank/DDBJ whole genome shotgun (WGS) entry which is preliminary data.</text>
</comment>
<reference evidence="1" key="1">
    <citation type="submission" date="2022-10" db="EMBL/GenBank/DDBJ databases">
        <title>Culturing micro-colonial fungi from biological soil crusts in the Mojave desert and describing Neophaeococcomyces mojavensis, and introducing the new genera and species Taxawa tesnikishii.</title>
        <authorList>
            <person name="Kurbessoian T."/>
            <person name="Stajich J.E."/>
        </authorList>
    </citation>
    <scope>NUCLEOTIDE SEQUENCE</scope>
    <source>
        <strain evidence="1">JES_112</strain>
    </source>
</reference>
<protein>
    <submittedName>
        <fullName evidence="1">Uncharacterized protein</fullName>
    </submittedName>
</protein>
<dbReference type="EMBL" id="JAPDRQ010000013">
    <property type="protein sequence ID" value="KAJ9662756.1"/>
    <property type="molecule type" value="Genomic_DNA"/>
</dbReference>
<proteinExistence type="predicted"/>
<gene>
    <name evidence="1" type="ORF">H2198_001205</name>
</gene>
<keyword evidence="2" id="KW-1185">Reference proteome</keyword>
<name>A0ACC3AHK8_9EURO</name>
<evidence type="ECO:0000313" key="1">
    <source>
        <dbReference type="EMBL" id="KAJ9662756.1"/>
    </source>
</evidence>
<sequence>MSGFGGMMKGGWHPKGKDGGKESWRGDFKGINQVAGWMGKGKQSETQNAREHVSRPLAALKDPTSFGPPPKNVNYHGGAALPNEITPHREGLGAPLTEEQVYGVSQAAETPVEEQQPSKPTPPALPYRTDRTGLRTDNLPPPPIHRDIQQSPGLPSRTQTPPTSTQPRLPPRLPARQNTTSPPVVETQPPSYDVAAAKPATDPYLNQSAVDRLGRAGISVPGLGIRSNEEQNPWKNERTPSQTAGTNRLSELHSHFARMKAPSQDGAVVATPTPTTQVPSPSPPPTSMPSWKQSQSAFQTAQNLRANPQSVTIADAQSAAQTAGQAQRSANVFREKHADSIANAQAKAKAWDQRYKVTSKINKFLDEHSDGDSNQQQQQQQQASQSGQQYQQTPVVPPYSPAPQVPQYPTAVPQPTVLPAATELSASIARKPPPPPAPRKPAHMQAPPPVPMGTKPSFG</sequence>
<organism evidence="1 2">
    <name type="scientific">Neophaeococcomyces mojaviensis</name>
    <dbReference type="NCBI Taxonomy" id="3383035"/>
    <lineage>
        <taxon>Eukaryota</taxon>
        <taxon>Fungi</taxon>
        <taxon>Dikarya</taxon>
        <taxon>Ascomycota</taxon>
        <taxon>Pezizomycotina</taxon>
        <taxon>Eurotiomycetes</taxon>
        <taxon>Chaetothyriomycetidae</taxon>
        <taxon>Chaetothyriales</taxon>
        <taxon>Chaetothyriales incertae sedis</taxon>
        <taxon>Neophaeococcomyces</taxon>
    </lineage>
</organism>